<feature type="transmembrane region" description="Helical" evidence="1">
    <location>
        <begin position="20"/>
        <end position="48"/>
    </location>
</feature>
<name>A0A4Y5FEJ6_9CAUD</name>
<protein>
    <submittedName>
        <fullName evidence="2">Uncharacterized protein</fullName>
    </submittedName>
</protein>
<accession>A0A4Y5FEJ6</accession>
<proteinExistence type="predicted"/>
<gene>
    <name evidence="2" type="ORF">B521_0115</name>
</gene>
<dbReference type="Proteomes" id="UP000308874">
    <property type="component" value="Segment"/>
</dbReference>
<reference evidence="2 3" key="1">
    <citation type="submission" date="2019-02" db="EMBL/GenBank/DDBJ databases">
        <title>Isolation of virulent Lactobacillus brevis phages.</title>
        <authorList>
            <person name="Feyereisen M."/>
            <person name="Mahony J."/>
            <person name="O'Sullivan T."/>
            <person name="van Sinderen D."/>
        </authorList>
    </citation>
    <scope>NUCLEOTIDE SEQUENCE [LARGE SCALE GENOMIC DNA]</scope>
</reference>
<keyword evidence="1" id="KW-1133">Transmembrane helix</keyword>
<keyword evidence="1" id="KW-0812">Transmembrane</keyword>
<sequence length="58" mass="6617">MKDWLDLLSGYCSDVLPLLLFGIGIVLGTTILQMLVWWVWSFVLIGIFHLNLPDLTII</sequence>
<keyword evidence="3" id="KW-1185">Reference proteome</keyword>
<evidence type="ECO:0000313" key="3">
    <source>
        <dbReference type="Proteomes" id="UP000308874"/>
    </source>
</evidence>
<evidence type="ECO:0000256" key="1">
    <source>
        <dbReference type="SAM" id="Phobius"/>
    </source>
</evidence>
<evidence type="ECO:0000313" key="2">
    <source>
        <dbReference type="EMBL" id="QBJ03465.1"/>
    </source>
</evidence>
<organism evidence="2 3">
    <name type="scientific">Lactobacillus phage 521B</name>
    <dbReference type="NCBI Taxonomy" id="2510942"/>
    <lineage>
        <taxon>Viruses</taxon>
        <taxon>Duplodnaviria</taxon>
        <taxon>Heunggongvirae</taxon>
        <taxon>Uroviricota</taxon>
        <taxon>Caudoviricetes</taxon>
        <taxon>Herelleviridae</taxon>
        <taxon>Tybeckvirus</taxon>
        <taxon>Tybeckvirus tv521B</taxon>
    </lineage>
</organism>
<keyword evidence="1" id="KW-0472">Membrane</keyword>
<dbReference type="EMBL" id="MK504443">
    <property type="protein sequence ID" value="QBJ03465.1"/>
    <property type="molecule type" value="Genomic_DNA"/>
</dbReference>